<sequence length="294" mass="29107">MRTKTFAAASLVAVAALVASSYIGPDRAGSWAIWAVVCACILVFAWGYPRLVGMPAPLPVSTVIALAGIGAATAATVAPMPSPLQWMGAFGAVGVILVFVTQLVRGTGQRQRLESTLGGCAGVLVVVFGSGWVAADRLTPNATNGSMMLLSGLSIASAVLVSAIPWPERLTAPLGLLAAILVGGVASVLVADVPVIPAVVVGAVVGSVVVCFHVLVVSEAQVLRAGSFSTVAPGVPGAPAGAPDEAAGTPGSSPMGATLAPSGVLGIWGAIAVGVASVIASGSLVYYVERLLLH</sequence>
<gene>
    <name evidence="2" type="ORF">FM101_12855</name>
</gene>
<feature type="transmembrane region" description="Helical" evidence="1">
    <location>
        <begin position="31"/>
        <end position="48"/>
    </location>
</feature>
<evidence type="ECO:0000256" key="1">
    <source>
        <dbReference type="SAM" id="Phobius"/>
    </source>
</evidence>
<feature type="transmembrane region" description="Helical" evidence="1">
    <location>
        <begin position="84"/>
        <end position="104"/>
    </location>
</feature>
<keyword evidence="3" id="KW-1185">Reference proteome</keyword>
<feature type="transmembrane region" description="Helical" evidence="1">
    <location>
        <begin position="196"/>
        <end position="217"/>
    </location>
</feature>
<proteinExistence type="predicted"/>
<dbReference type="AlphaFoldDB" id="A0A1R4GRV7"/>
<feature type="transmembrane region" description="Helical" evidence="1">
    <location>
        <begin position="147"/>
        <end position="166"/>
    </location>
</feature>
<protein>
    <recommendedName>
        <fullName evidence="4">Ammonia permease</fullName>
    </recommendedName>
</protein>
<reference evidence="2 3" key="1">
    <citation type="submission" date="2017-02" db="EMBL/GenBank/DDBJ databases">
        <authorList>
            <person name="Peterson S.W."/>
        </authorList>
    </citation>
    <scope>NUCLEOTIDE SEQUENCE [LARGE SCALE GENOMIC DNA]</scope>
    <source>
        <strain evidence="2 3">B Ar 00.02</strain>
    </source>
</reference>
<keyword evidence="1" id="KW-0472">Membrane</keyword>
<feature type="transmembrane region" description="Helical" evidence="1">
    <location>
        <begin position="60"/>
        <end position="78"/>
    </location>
</feature>
<name>A0A1R4GRV7_9MICC</name>
<dbReference type="Proteomes" id="UP000195913">
    <property type="component" value="Unassembled WGS sequence"/>
</dbReference>
<dbReference type="EMBL" id="FUHW01000044">
    <property type="protein sequence ID" value="SJM70980.1"/>
    <property type="molecule type" value="Genomic_DNA"/>
</dbReference>
<feature type="transmembrane region" description="Helical" evidence="1">
    <location>
        <begin position="116"/>
        <end position="135"/>
    </location>
</feature>
<keyword evidence="1" id="KW-0812">Transmembrane</keyword>
<evidence type="ECO:0008006" key="4">
    <source>
        <dbReference type="Google" id="ProtNLM"/>
    </source>
</evidence>
<keyword evidence="1" id="KW-1133">Transmembrane helix</keyword>
<dbReference type="RefSeq" id="WP_087000241.1">
    <property type="nucleotide sequence ID" value="NZ_FUHW01000044.1"/>
</dbReference>
<accession>A0A1R4GRV7</accession>
<feature type="transmembrane region" description="Helical" evidence="1">
    <location>
        <begin position="265"/>
        <end position="288"/>
    </location>
</feature>
<organism evidence="2 3">
    <name type="scientific">Arthrobacter rhombi</name>
    <dbReference type="NCBI Taxonomy" id="71253"/>
    <lineage>
        <taxon>Bacteria</taxon>
        <taxon>Bacillati</taxon>
        <taxon>Actinomycetota</taxon>
        <taxon>Actinomycetes</taxon>
        <taxon>Micrococcales</taxon>
        <taxon>Micrococcaceae</taxon>
        <taxon>Arthrobacter</taxon>
    </lineage>
</organism>
<evidence type="ECO:0000313" key="2">
    <source>
        <dbReference type="EMBL" id="SJM70980.1"/>
    </source>
</evidence>
<evidence type="ECO:0000313" key="3">
    <source>
        <dbReference type="Proteomes" id="UP000195913"/>
    </source>
</evidence>
<feature type="transmembrane region" description="Helical" evidence="1">
    <location>
        <begin position="173"/>
        <end position="190"/>
    </location>
</feature>